<accession>T0K844</accession>
<protein>
    <submittedName>
        <fullName evidence="1">Uncharacterized protein</fullName>
    </submittedName>
</protein>
<dbReference type="HOGENOM" id="CLU_2399531_0_0_1"/>
<dbReference type="AlphaFoldDB" id="T0K844"/>
<dbReference type="EMBL" id="AMYD01002393">
    <property type="protein sequence ID" value="EQB49188.1"/>
    <property type="molecule type" value="Genomic_DNA"/>
</dbReference>
<dbReference type="Proteomes" id="UP000015530">
    <property type="component" value="Unassembled WGS sequence"/>
</dbReference>
<sequence length="93" mass="9525">MATGLASTPAPVMCAQSNHGQNHGRGTLEAALCEWVSWFVVRISIPAAVTSVAAGVEQSGDKDTAVFPVSIGDRKRHCATTVLGPGATPGFCT</sequence>
<organism evidence="1 2">
    <name type="scientific">Colletotrichum gloeosporioides (strain Cg-14)</name>
    <name type="common">Anthracnose fungus</name>
    <name type="synonym">Glomerella cingulata</name>
    <dbReference type="NCBI Taxonomy" id="1237896"/>
    <lineage>
        <taxon>Eukaryota</taxon>
        <taxon>Fungi</taxon>
        <taxon>Dikarya</taxon>
        <taxon>Ascomycota</taxon>
        <taxon>Pezizomycotina</taxon>
        <taxon>Sordariomycetes</taxon>
        <taxon>Hypocreomycetidae</taxon>
        <taxon>Glomerellales</taxon>
        <taxon>Glomerellaceae</taxon>
        <taxon>Colletotrichum</taxon>
        <taxon>Colletotrichum gloeosporioides species complex</taxon>
    </lineage>
</organism>
<gene>
    <name evidence="1" type="ORF">CGLO_11501</name>
</gene>
<reference evidence="2" key="1">
    <citation type="journal article" date="2013" name="Mol. Plant Microbe Interact.">
        <title>Global aspects of pacC regulation of pathogenicity genes in Colletotrichum gloeosporioides as revealed by transcriptome analysis.</title>
        <authorList>
            <person name="Alkan N."/>
            <person name="Meng X."/>
            <person name="Friedlander G."/>
            <person name="Reuveni E."/>
            <person name="Sukno S."/>
            <person name="Sherman A."/>
            <person name="Thon M."/>
            <person name="Fluhr R."/>
            <person name="Prusky D."/>
        </authorList>
    </citation>
    <scope>NUCLEOTIDE SEQUENCE [LARGE SCALE GENOMIC DNA]</scope>
    <source>
        <strain evidence="2">Cg-14</strain>
    </source>
</reference>
<evidence type="ECO:0000313" key="1">
    <source>
        <dbReference type="EMBL" id="EQB49188.1"/>
    </source>
</evidence>
<comment type="caution">
    <text evidence="1">The sequence shown here is derived from an EMBL/GenBank/DDBJ whole genome shotgun (WGS) entry which is preliminary data.</text>
</comment>
<evidence type="ECO:0000313" key="2">
    <source>
        <dbReference type="Proteomes" id="UP000015530"/>
    </source>
</evidence>
<proteinExistence type="predicted"/>
<name>T0K844_COLGC</name>